<keyword evidence="3" id="KW-1185">Reference proteome</keyword>
<evidence type="ECO:0000313" key="3">
    <source>
        <dbReference type="Proteomes" id="UP000184016"/>
    </source>
</evidence>
<dbReference type="InterPro" id="IPR003779">
    <property type="entry name" value="CMD-like"/>
</dbReference>
<sequence>MYNSEQLESNGYVQASIEDFKSGVGWFRKQLPNIGKQYMAFTSACFTAGTIPEPIKHLIALGLAMQIQDEYCIMYHADAALKTGATPDQLVETIAVCAAFGGGAALSQGATLIQEVLREHESRKIQ</sequence>
<evidence type="ECO:0000313" key="2">
    <source>
        <dbReference type="EMBL" id="SHK10190.1"/>
    </source>
</evidence>
<name>A0A1M6PQE0_9BACL</name>
<dbReference type="Gene3D" id="1.20.1290.10">
    <property type="entry name" value="AhpD-like"/>
    <property type="match status" value="1"/>
</dbReference>
<dbReference type="PANTHER" id="PTHR33930">
    <property type="entry name" value="ALKYL HYDROPEROXIDE REDUCTASE AHPD"/>
    <property type="match status" value="1"/>
</dbReference>
<evidence type="ECO:0000259" key="1">
    <source>
        <dbReference type="Pfam" id="PF02627"/>
    </source>
</evidence>
<accession>A0A1M6PQE0</accession>
<dbReference type="InterPro" id="IPR029032">
    <property type="entry name" value="AhpD-like"/>
</dbReference>
<gene>
    <name evidence="2" type="ORF">SAMN05443507_108105</name>
</gene>
<dbReference type="RefSeq" id="WP_072873697.1">
    <property type="nucleotide sequence ID" value="NZ_FRAF01000008.1"/>
</dbReference>
<organism evidence="2 3">
    <name type="scientific">Alicyclobacillus tolerans</name>
    <dbReference type="NCBI Taxonomy" id="90970"/>
    <lineage>
        <taxon>Bacteria</taxon>
        <taxon>Bacillati</taxon>
        <taxon>Bacillota</taxon>
        <taxon>Bacilli</taxon>
        <taxon>Bacillales</taxon>
        <taxon>Alicyclobacillaceae</taxon>
        <taxon>Alicyclobacillus</taxon>
    </lineage>
</organism>
<dbReference type="Proteomes" id="UP000184016">
    <property type="component" value="Unassembled WGS sequence"/>
</dbReference>
<dbReference type="STRING" id="1830138.SAMN05443507_108105"/>
<dbReference type="EMBL" id="FRAF01000008">
    <property type="protein sequence ID" value="SHK10190.1"/>
    <property type="molecule type" value="Genomic_DNA"/>
</dbReference>
<dbReference type="GO" id="GO:0051920">
    <property type="term" value="F:peroxiredoxin activity"/>
    <property type="evidence" value="ECO:0007669"/>
    <property type="project" value="InterPro"/>
</dbReference>
<proteinExistence type="predicted"/>
<feature type="domain" description="Carboxymuconolactone decarboxylase-like" evidence="1">
    <location>
        <begin position="32"/>
        <end position="112"/>
    </location>
</feature>
<protein>
    <submittedName>
        <fullName evidence="2">Alkylhydroperoxidase AhpD family core domain-containing protein</fullName>
    </submittedName>
</protein>
<dbReference type="SUPFAM" id="SSF69118">
    <property type="entry name" value="AhpD-like"/>
    <property type="match status" value="1"/>
</dbReference>
<keyword evidence="2" id="KW-0575">Peroxidase</keyword>
<dbReference type="AlphaFoldDB" id="A0A1M6PQE0"/>
<keyword evidence="2" id="KW-0560">Oxidoreductase</keyword>
<reference evidence="3" key="1">
    <citation type="submission" date="2016-11" db="EMBL/GenBank/DDBJ databases">
        <authorList>
            <person name="Varghese N."/>
            <person name="Submissions S."/>
        </authorList>
    </citation>
    <scope>NUCLEOTIDE SEQUENCE [LARGE SCALE GENOMIC DNA]</scope>
    <source>
        <strain evidence="3">USBA-503</strain>
    </source>
</reference>
<dbReference type="Pfam" id="PF02627">
    <property type="entry name" value="CMD"/>
    <property type="match status" value="1"/>
</dbReference>
<dbReference type="PANTHER" id="PTHR33930:SF2">
    <property type="entry name" value="BLR3452 PROTEIN"/>
    <property type="match status" value="1"/>
</dbReference>